<feature type="binding site" evidence="10">
    <location>
        <position position="232"/>
    </location>
    <ligand>
        <name>[4Fe-4S] cluster</name>
        <dbReference type="ChEBI" id="CHEBI:49883"/>
    </ligand>
</feature>
<dbReference type="Gene3D" id="3.60.20.10">
    <property type="entry name" value="Glutamine Phosphoribosylpyrophosphate, subunit 1, domain 1"/>
    <property type="match status" value="1"/>
</dbReference>
<sequence>MGGIFGIAQKGECVSELFYGTDYLSHLGTKRGGMAVAGPAGFNWKIHRLESSYFRTKLEPSLRSFSGNLGLGAISDTDAQPLTFTSHLGRFSVASVGKITNSAELAQKANESHCFFSGASDGHVRPTEIIAMLLSAEKTFEDGIRAVHEQVKGSCTFAIMTPKGIYACRDKLGRTPLALGKSPDGYALSSESSAFLNLGYTPLRDLGPGEAVFITPDGVETRIAPGDTMQICSFLWVYYGYPSSDYEGVNVEAFRYRCGACLGQEDDVEADFAGGIPDSGIGHAVGYANSRHLPYQRPIVKYTPTWPRSFMPQNQESRDLVAKMKLIPNRTLIEGKSMVFLDDSIVRGTQLRDNAKILYQYGAKAVHMRIACPVLVYPCEFLNFSSSRSALELIGLKAIAALEGGTVKDIQRYVDANDPKNAAMVEWIRNKLDLSSLKFQKMDNMVKAVGLPKEKLCTHCWDGSSYGI</sequence>
<dbReference type="Pfam" id="PF13537">
    <property type="entry name" value="GATase_7"/>
    <property type="match status" value="1"/>
</dbReference>
<dbReference type="GO" id="GO:0009113">
    <property type="term" value="P:purine nucleobase biosynthetic process"/>
    <property type="evidence" value="ECO:0007669"/>
    <property type="project" value="InterPro"/>
</dbReference>
<feature type="binding site" evidence="9">
    <location>
        <position position="343"/>
    </location>
    <ligand>
        <name>Mg(2+)</name>
        <dbReference type="ChEBI" id="CHEBI:18420"/>
    </ligand>
</feature>
<evidence type="ECO:0000259" key="11">
    <source>
        <dbReference type="PROSITE" id="PS51278"/>
    </source>
</evidence>
<dbReference type="InterPro" id="IPR029057">
    <property type="entry name" value="PRTase-like"/>
</dbReference>
<dbReference type="InterPro" id="IPR029055">
    <property type="entry name" value="Ntn_hydrolases_N"/>
</dbReference>
<feature type="binding site" evidence="9">
    <location>
        <position position="342"/>
    </location>
    <ligand>
        <name>Mg(2+)</name>
        <dbReference type="ChEBI" id="CHEBI:18420"/>
    </ligand>
</feature>
<comment type="pathway">
    <text evidence="1 8">Purine metabolism; IMP biosynthesis via de novo pathway; N(1)-(5-phospho-D-ribosyl)glycinamide from 5-phospho-alpha-D-ribose 1-diphosphate: step 1/2.</text>
</comment>
<protein>
    <recommendedName>
        <fullName evidence="3 8">Amidophosphoribosyltransferase</fullName>
        <shortName evidence="8">ATase</shortName>
        <ecNumber evidence="3 8">2.4.2.14</ecNumber>
    </recommendedName>
    <alternativeName>
        <fullName evidence="8">Glutamine phosphoribosylpyrophosphate amidotransferase</fullName>
    </alternativeName>
</protein>
<keyword evidence="7" id="KW-0315">Glutamine amidotransferase</keyword>
<evidence type="ECO:0000256" key="6">
    <source>
        <dbReference type="ARBA" id="ARBA00022755"/>
    </source>
</evidence>
<feature type="binding site" evidence="10">
    <location>
        <position position="460"/>
    </location>
    <ligand>
        <name>[4Fe-4S] cluster</name>
        <dbReference type="ChEBI" id="CHEBI:49883"/>
    </ligand>
</feature>
<evidence type="ECO:0000256" key="5">
    <source>
        <dbReference type="ARBA" id="ARBA00022679"/>
    </source>
</evidence>
<keyword evidence="4 8" id="KW-0328">Glycosyltransferase</keyword>
<dbReference type="EC" id="2.4.2.14" evidence="3 8"/>
<evidence type="ECO:0000256" key="8">
    <source>
        <dbReference type="PIRNR" id="PIRNR000485"/>
    </source>
</evidence>
<keyword evidence="9" id="KW-0479">Metal-binding</keyword>
<dbReference type="GO" id="GO:0046872">
    <property type="term" value="F:metal ion binding"/>
    <property type="evidence" value="ECO:0007669"/>
    <property type="project" value="UniProtKB-KW"/>
</dbReference>
<comment type="cofactor">
    <cofactor evidence="9">
        <name>Mg(2+)</name>
        <dbReference type="ChEBI" id="CHEBI:18420"/>
    </cofactor>
    <text evidence="9">Binds 1 Mg(2+) ion per subunit.</text>
</comment>
<evidence type="ECO:0000256" key="10">
    <source>
        <dbReference type="PIRSR" id="PIRSR000485-3"/>
    </source>
</evidence>
<keyword evidence="9" id="KW-0460">Magnesium</keyword>
<dbReference type="UniPathway" id="UPA00074">
    <property type="reaction ID" value="UER00124"/>
</dbReference>
<dbReference type="EMBL" id="FLUQ01000005">
    <property type="protein sequence ID" value="SBW09080.1"/>
    <property type="molecule type" value="Genomic_DNA"/>
</dbReference>
<feature type="binding site" evidence="10">
    <location>
        <position position="379"/>
    </location>
    <ligand>
        <name>[4Fe-4S] cluster</name>
        <dbReference type="ChEBI" id="CHEBI:49883"/>
    </ligand>
</feature>
<evidence type="ECO:0000256" key="9">
    <source>
        <dbReference type="PIRSR" id="PIRSR000485-2"/>
    </source>
</evidence>
<dbReference type="SUPFAM" id="SSF53271">
    <property type="entry name" value="PRTase-like"/>
    <property type="match status" value="1"/>
</dbReference>
<comment type="cofactor">
    <cofactor evidence="10">
        <name>[4Fe-4S] cluster</name>
        <dbReference type="ChEBI" id="CHEBI:49883"/>
    </cofactor>
    <text evidence="10">Binds 1 [4Fe-4S] cluster per subunit.</text>
</comment>
<dbReference type="GO" id="GO:0006189">
    <property type="term" value="P:'de novo' IMP biosynthetic process"/>
    <property type="evidence" value="ECO:0007669"/>
    <property type="project" value="UniProtKB-UniPathway"/>
</dbReference>
<dbReference type="Gene3D" id="3.40.50.2020">
    <property type="match status" value="1"/>
</dbReference>
<keyword evidence="5 8" id="KW-0808">Transferase</keyword>
<evidence type="ECO:0000256" key="4">
    <source>
        <dbReference type="ARBA" id="ARBA00022676"/>
    </source>
</evidence>
<evidence type="ECO:0000256" key="7">
    <source>
        <dbReference type="ARBA" id="ARBA00022962"/>
    </source>
</evidence>
<organism evidence="12">
    <name type="scientific">uncultured delta proteobacterium</name>
    <dbReference type="NCBI Taxonomy" id="34034"/>
    <lineage>
        <taxon>Bacteria</taxon>
        <taxon>Deltaproteobacteria</taxon>
        <taxon>environmental samples</taxon>
    </lineage>
</organism>
<comment type="similarity">
    <text evidence="2 8">In the C-terminal section; belongs to the purine/pyrimidine phosphoribosyltransferase family.</text>
</comment>
<dbReference type="InterPro" id="IPR017932">
    <property type="entry name" value="GATase_2_dom"/>
</dbReference>
<evidence type="ECO:0000256" key="1">
    <source>
        <dbReference type="ARBA" id="ARBA00005209"/>
    </source>
</evidence>
<dbReference type="InterPro" id="IPR005854">
    <property type="entry name" value="PurF"/>
</dbReference>
<dbReference type="InterPro" id="IPR000836">
    <property type="entry name" value="PRTase_dom"/>
</dbReference>
<dbReference type="PANTHER" id="PTHR11907">
    <property type="entry name" value="AMIDOPHOSPHORIBOSYLTRANSFERASE"/>
    <property type="match status" value="1"/>
</dbReference>
<feature type="binding site" evidence="9">
    <location>
        <position position="279"/>
    </location>
    <ligand>
        <name>Mg(2+)</name>
        <dbReference type="ChEBI" id="CHEBI:18420"/>
    </ligand>
</feature>
<dbReference type="PIRSF" id="PIRSF000485">
    <property type="entry name" value="Amd_phspho_trans"/>
    <property type="match status" value="1"/>
</dbReference>
<proteinExistence type="inferred from homology"/>
<gene>
    <name evidence="12" type="ORF">KL86DPRO_50061</name>
</gene>
<comment type="catalytic activity">
    <reaction evidence="8">
        <text>5-phospho-beta-D-ribosylamine + L-glutamate + diphosphate = 5-phospho-alpha-D-ribose 1-diphosphate + L-glutamine + H2O</text>
        <dbReference type="Rhea" id="RHEA:14905"/>
        <dbReference type="ChEBI" id="CHEBI:15377"/>
        <dbReference type="ChEBI" id="CHEBI:29985"/>
        <dbReference type="ChEBI" id="CHEBI:33019"/>
        <dbReference type="ChEBI" id="CHEBI:58017"/>
        <dbReference type="ChEBI" id="CHEBI:58359"/>
        <dbReference type="ChEBI" id="CHEBI:58681"/>
        <dbReference type="EC" id="2.4.2.14"/>
    </reaction>
</comment>
<keyword evidence="10" id="KW-0408">Iron</keyword>
<dbReference type="PROSITE" id="PS51278">
    <property type="entry name" value="GATASE_TYPE_2"/>
    <property type="match status" value="1"/>
</dbReference>
<evidence type="ECO:0000256" key="2">
    <source>
        <dbReference type="ARBA" id="ARBA00010138"/>
    </source>
</evidence>
<keyword evidence="6 8" id="KW-0658">Purine biosynthesis</keyword>
<dbReference type="CDD" id="cd06223">
    <property type="entry name" value="PRTases_typeI"/>
    <property type="match status" value="1"/>
</dbReference>
<feature type="binding site" evidence="10">
    <location>
        <position position="457"/>
    </location>
    <ligand>
        <name>[4Fe-4S] cluster</name>
        <dbReference type="ChEBI" id="CHEBI:49883"/>
    </ligand>
</feature>
<name>A0A212KBM9_9DELT</name>
<feature type="domain" description="Glutamine amidotransferase type-2" evidence="11">
    <location>
        <begin position="2"/>
        <end position="217"/>
    </location>
</feature>
<evidence type="ECO:0000313" key="12">
    <source>
        <dbReference type="EMBL" id="SBW09080.1"/>
    </source>
</evidence>
<keyword evidence="10" id="KW-0411">Iron-sulfur</keyword>
<dbReference type="GO" id="GO:0004044">
    <property type="term" value="F:amidophosphoribosyltransferase activity"/>
    <property type="evidence" value="ECO:0007669"/>
    <property type="project" value="UniProtKB-EC"/>
</dbReference>
<dbReference type="AlphaFoldDB" id="A0A212KBM9"/>
<dbReference type="GO" id="GO:0051536">
    <property type="term" value="F:iron-sulfur cluster binding"/>
    <property type="evidence" value="ECO:0007669"/>
    <property type="project" value="UniProtKB-KW"/>
</dbReference>
<evidence type="ECO:0000256" key="3">
    <source>
        <dbReference type="ARBA" id="ARBA00011941"/>
    </source>
</evidence>
<reference evidence="12" key="1">
    <citation type="submission" date="2016-04" db="EMBL/GenBank/DDBJ databases">
        <authorList>
            <person name="Evans L.H."/>
            <person name="Alamgir A."/>
            <person name="Owens N."/>
            <person name="Weber N.D."/>
            <person name="Virtaneva K."/>
            <person name="Barbian K."/>
            <person name="Babar A."/>
            <person name="Rosenke K."/>
        </authorList>
    </citation>
    <scope>NUCLEOTIDE SEQUENCE</scope>
    <source>
        <strain evidence="12">86</strain>
    </source>
</reference>
<dbReference type="SUPFAM" id="SSF56235">
    <property type="entry name" value="N-terminal nucleophile aminohydrolases (Ntn hydrolases)"/>
    <property type="match status" value="1"/>
</dbReference>
<accession>A0A212KBM9</accession>